<evidence type="ECO:0000256" key="1">
    <source>
        <dbReference type="ARBA" id="ARBA00023015"/>
    </source>
</evidence>
<dbReference type="Proteomes" id="UP001500253">
    <property type="component" value="Unassembled WGS sequence"/>
</dbReference>
<gene>
    <name evidence="6" type="ORF">GCM10010246_50400</name>
</gene>
<dbReference type="RefSeq" id="WP_346176662.1">
    <property type="nucleotide sequence ID" value="NZ_BAAASD010000023.1"/>
</dbReference>
<dbReference type="InterPro" id="IPR009057">
    <property type="entry name" value="Homeodomain-like_sf"/>
</dbReference>
<accession>A0ABP5TKJ0</accession>
<dbReference type="PROSITE" id="PS50977">
    <property type="entry name" value="HTH_TETR_2"/>
    <property type="match status" value="1"/>
</dbReference>
<evidence type="ECO:0000313" key="6">
    <source>
        <dbReference type="EMBL" id="GAA2355278.1"/>
    </source>
</evidence>
<dbReference type="Gene3D" id="1.10.357.10">
    <property type="entry name" value="Tetracycline Repressor, domain 2"/>
    <property type="match status" value="1"/>
</dbReference>
<protein>
    <submittedName>
        <fullName evidence="6">TetR/AcrR family transcriptional regulator</fullName>
    </submittedName>
</protein>
<evidence type="ECO:0000256" key="2">
    <source>
        <dbReference type="ARBA" id="ARBA00023125"/>
    </source>
</evidence>
<name>A0ABP5TKJ0_9ACTN</name>
<sequence length="194" mass="21320">MGEAVAEIAWTPKARTILEAASRLFYAHGIAAVGVDLIAEEAGVTKKTLYDRFGSKERLVVEYLRHRDERWREFLDHRLDETPDTPEARLAAVFDASASWMRDTGGKGCGMINAHAEISDPAHPAHRVIVDQKAWMLGLFRRLCRDAGLTAPEKTARTLMLLHEGALVAHGIGAFPGAIDHARDAALAVFGRAR</sequence>
<dbReference type="Pfam" id="PF00440">
    <property type="entry name" value="TetR_N"/>
    <property type="match status" value="1"/>
</dbReference>
<reference evidence="7" key="1">
    <citation type="journal article" date="2019" name="Int. J. Syst. Evol. Microbiol.">
        <title>The Global Catalogue of Microorganisms (GCM) 10K type strain sequencing project: providing services to taxonomists for standard genome sequencing and annotation.</title>
        <authorList>
            <consortium name="The Broad Institute Genomics Platform"/>
            <consortium name="The Broad Institute Genome Sequencing Center for Infectious Disease"/>
            <person name="Wu L."/>
            <person name="Ma J."/>
        </authorList>
    </citation>
    <scope>NUCLEOTIDE SEQUENCE [LARGE SCALE GENOMIC DNA]</scope>
    <source>
        <strain evidence="7">JCM 4316</strain>
    </source>
</reference>
<dbReference type="InterPro" id="IPR036271">
    <property type="entry name" value="Tet_transcr_reg_TetR-rel_C_sf"/>
</dbReference>
<dbReference type="InterPro" id="IPR001647">
    <property type="entry name" value="HTH_TetR"/>
</dbReference>
<keyword evidence="3" id="KW-0804">Transcription</keyword>
<dbReference type="PRINTS" id="PR00455">
    <property type="entry name" value="HTHTETR"/>
</dbReference>
<keyword evidence="1" id="KW-0805">Transcription regulation</keyword>
<feature type="domain" description="HTH tetR-type" evidence="5">
    <location>
        <begin position="11"/>
        <end position="71"/>
    </location>
</feature>
<comment type="caution">
    <text evidence="6">The sequence shown here is derived from an EMBL/GenBank/DDBJ whole genome shotgun (WGS) entry which is preliminary data.</text>
</comment>
<dbReference type="PANTHER" id="PTHR47506">
    <property type="entry name" value="TRANSCRIPTIONAL REGULATORY PROTEIN"/>
    <property type="match status" value="1"/>
</dbReference>
<evidence type="ECO:0000313" key="7">
    <source>
        <dbReference type="Proteomes" id="UP001500253"/>
    </source>
</evidence>
<keyword evidence="7" id="KW-1185">Reference proteome</keyword>
<organism evidence="6 7">
    <name type="scientific">Streptomyces cuspidosporus</name>
    <dbReference type="NCBI Taxonomy" id="66882"/>
    <lineage>
        <taxon>Bacteria</taxon>
        <taxon>Bacillati</taxon>
        <taxon>Actinomycetota</taxon>
        <taxon>Actinomycetes</taxon>
        <taxon>Kitasatosporales</taxon>
        <taxon>Streptomycetaceae</taxon>
        <taxon>Streptomyces</taxon>
    </lineage>
</organism>
<evidence type="ECO:0000256" key="3">
    <source>
        <dbReference type="ARBA" id="ARBA00023163"/>
    </source>
</evidence>
<evidence type="ECO:0000259" key="5">
    <source>
        <dbReference type="PROSITE" id="PS50977"/>
    </source>
</evidence>
<keyword evidence="2 4" id="KW-0238">DNA-binding</keyword>
<dbReference type="SUPFAM" id="SSF46689">
    <property type="entry name" value="Homeodomain-like"/>
    <property type="match status" value="1"/>
</dbReference>
<dbReference type="SUPFAM" id="SSF48498">
    <property type="entry name" value="Tetracyclin repressor-like, C-terminal domain"/>
    <property type="match status" value="1"/>
</dbReference>
<proteinExistence type="predicted"/>
<dbReference type="EMBL" id="BAAASD010000023">
    <property type="protein sequence ID" value="GAA2355278.1"/>
    <property type="molecule type" value="Genomic_DNA"/>
</dbReference>
<feature type="DNA-binding region" description="H-T-H motif" evidence="4">
    <location>
        <begin position="34"/>
        <end position="53"/>
    </location>
</feature>
<evidence type="ECO:0000256" key="4">
    <source>
        <dbReference type="PROSITE-ProRule" id="PRU00335"/>
    </source>
</evidence>
<dbReference type="PANTHER" id="PTHR47506:SF1">
    <property type="entry name" value="HTH-TYPE TRANSCRIPTIONAL REGULATOR YJDC"/>
    <property type="match status" value="1"/>
</dbReference>